<organism evidence="2 3">
    <name type="scientific">Leptospira kmetyi</name>
    <dbReference type="NCBI Taxonomy" id="408139"/>
    <lineage>
        <taxon>Bacteria</taxon>
        <taxon>Pseudomonadati</taxon>
        <taxon>Spirochaetota</taxon>
        <taxon>Spirochaetia</taxon>
        <taxon>Leptospirales</taxon>
        <taxon>Leptospiraceae</taxon>
        <taxon>Leptospira</taxon>
    </lineage>
</organism>
<comment type="caution">
    <text evidence="2">The sequence shown here is derived from an EMBL/GenBank/DDBJ whole genome shotgun (WGS) entry which is preliminary data.</text>
</comment>
<evidence type="ECO:0000313" key="2">
    <source>
        <dbReference type="EMBL" id="PJZ30054.1"/>
    </source>
</evidence>
<dbReference type="EMBL" id="NPDP01000014">
    <property type="protein sequence ID" value="PJZ30054.1"/>
    <property type="molecule type" value="Genomic_DNA"/>
</dbReference>
<evidence type="ECO:0000256" key="1">
    <source>
        <dbReference type="SAM" id="MobiDB-lite"/>
    </source>
</evidence>
<accession>A0ABX4N9S2</accession>
<gene>
    <name evidence="2" type="ORF">CH378_09460</name>
</gene>
<sequence>MDRQECVEVGLFCRSYDNGKLGIFWFTGRGFSVKGSLFGIFPPVERSDSFSTDRSSFSTADAGWGAPFH</sequence>
<reference evidence="2 3" key="1">
    <citation type="submission" date="2017-07" db="EMBL/GenBank/DDBJ databases">
        <title>Leptospira spp. isolated from tropical soils.</title>
        <authorList>
            <person name="Thibeaux R."/>
            <person name="Iraola G."/>
            <person name="Ferres I."/>
            <person name="Bierque E."/>
            <person name="Girault D."/>
            <person name="Soupe-Gilbert M.-E."/>
            <person name="Picardeau M."/>
            <person name="Goarant C."/>
        </authorList>
    </citation>
    <scope>NUCLEOTIDE SEQUENCE [LARGE SCALE GENOMIC DNA]</scope>
    <source>
        <strain evidence="2 3">JW2-C-B1</strain>
    </source>
</reference>
<protein>
    <submittedName>
        <fullName evidence="2">Uncharacterized protein</fullName>
    </submittedName>
</protein>
<feature type="compositionally biased region" description="Low complexity" evidence="1">
    <location>
        <begin position="49"/>
        <end position="59"/>
    </location>
</feature>
<feature type="region of interest" description="Disordered" evidence="1">
    <location>
        <begin position="46"/>
        <end position="69"/>
    </location>
</feature>
<evidence type="ECO:0000313" key="3">
    <source>
        <dbReference type="Proteomes" id="UP000231919"/>
    </source>
</evidence>
<name>A0ABX4N9S2_9LEPT</name>
<keyword evidence="3" id="KW-1185">Reference proteome</keyword>
<proteinExistence type="predicted"/>
<dbReference type="Proteomes" id="UP000231919">
    <property type="component" value="Unassembled WGS sequence"/>
</dbReference>